<dbReference type="Gene3D" id="1.10.287.130">
    <property type="match status" value="1"/>
</dbReference>
<evidence type="ECO:0000256" key="4">
    <source>
        <dbReference type="ARBA" id="ARBA00022553"/>
    </source>
</evidence>
<proteinExistence type="predicted"/>
<dbReference type="GO" id="GO:0000155">
    <property type="term" value="F:phosphorelay sensor kinase activity"/>
    <property type="evidence" value="ECO:0007669"/>
    <property type="project" value="InterPro"/>
</dbReference>
<evidence type="ECO:0000313" key="11">
    <source>
        <dbReference type="EMBL" id="MBF1271961.1"/>
    </source>
</evidence>
<keyword evidence="4" id="KW-0597">Phosphoprotein</keyword>
<dbReference type="PRINTS" id="PR00344">
    <property type="entry name" value="BCTRLSENSOR"/>
</dbReference>
<dbReference type="InterPro" id="IPR004358">
    <property type="entry name" value="Sig_transdc_His_kin-like_C"/>
</dbReference>
<dbReference type="PROSITE" id="PS50109">
    <property type="entry name" value="HIS_KIN"/>
    <property type="match status" value="1"/>
</dbReference>
<keyword evidence="7" id="KW-0902">Two-component regulatory system</keyword>
<dbReference type="PANTHER" id="PTHR45453">
    <property type="entry name" value="PHOSPHATE REGULON SENSOR PROTEIN PHOR"/>
    <property type="match status" value="1"/>
</dbReference>
<dbReference type="InterPro" id="IPR003594">
    <property type="entry name" value="HATPase_dom"/>
</dbReference>
<dbReference type="InterPro" id="IPR005467">
    <property type="entry name" value="His_kinase_dom"/>
</dbReference>
<dbReference type="GO" id="GO:0016036">
    <property type="term" value="P:cellular response to phosphate starvation"/>
    <property type="evidence" value="ECO:0007669"/>
    <property type="project" value="TreeGrafter"/>
</dbReference>
<dbReference type="CDD" id="cd00082">
    <property type="entry name" value="HisKA"/>
    <property type="match status" value="1"/>
</dbReference>
<keyword evidence="6" id="KW-0418">Kinase</keyword>
<protein>
    <recommendedName>
        <fullName evidence="3">histidine kinase</fullName>
        <ecNumber evidence="3">2.7.13.3</ecNumber>
    </recommendedName>
</protein>
<evidence type="ECO:0000256" key="6">
    <source>
        <dbReference type="ARBA" id="ARBA00022777"/>
    </source>
</evidence>
<dbReference type="PROSITE" id="PS50885">
    <property type="entry name" value="HAMP"/>
    <property type="match status" value="1"/>
</dbReference>
<dbReference type="CDD" id="cd06225">
    <property type="entry name" value="HAMP"/>
    <property type="match status" value="1"/>
</dbReference>
<dbReference type="Pfam" id="PF02518">
    <property type="entry name" value="HATPase_c"/>
    <property type="match status" value="1"/>
</dbReference>
<evidence type="ECO:0000313" key="12">
    <source>
        <dbReference type="Proteomes" id="UP000775770"/>
    </source>
</evidence>
<dbReference type="RefSeq" id="WP_304069518.1">
    <property type="nucleotide sequence ID" value="NZ_JABZRA010000005.1"/>
</dbReference>
<keyword evidence="5" id="KW-0808">Transferase</keyword>
<dbReference type="InterPro" id="IPR036890">
    <property type="entry name" value="HATPase_C_sf"/>
</dbReference>
<evidence type="ECO:0000256" key="5">
    <source>
        <dbReference type="ARBA" id="ARBA00022679"/>
    </source>
</evidence>
<evidence type="ECO:0000256" key="7">
    <source>
        <dbReference type="ARBA" id="ARBA00023012"/>
    </source>
</evidence>
<dbReference type="Gene3D" id="3.30.565.10">
    <property type="entry name" value="Histidine kinase-like ATPase, C-terminal domain"/>
    <property type="match status" value="1"/>
</dbReference>
<dbReference type="AlphaFoldDB" id="A0A930DJE6"/>
<dbReference type="SUPFAM" id="SSF47384">
    <property type="entry name" value="Homodimeric domain of signal transducing histidine kinase"/>
    <property type="match status" value="1"/>
</dbReference>
<dbReference type="SMART" id="SM00388">
    <property type="entry name" value="HisKA"/>
    <property type="match status" value="1"/>
</dbReference>
<name>A0A930DJE6_9FIRM</name>
<dbReference type="SUPFAM" id="SSF55874">
    <property type="entry name" value="ATPase domain of HSP90 chaperone/DNA topoisomerase II/histidine kinase"/>
    <property type="match status" value="1"/>
</dbReference>
<dbReference type="FunFam" id="1.10.287.130:FF:000001">
    <property type="entry name" value="Two-component sensor histidine kinase"/>
    <property type="match status" value="1"/>
</dbReference>
<organism evidence="11 12">
    <name type="scientific">Oribacterium sinus</name>
    <dbReference type="NCBI Taxonomy" id="237576"/>
    <lineage>
        <taxon>Bacteria</taxon>
        <taxon>Bacillati</taxon>
        <taxon>Bacillota</taxon>
        <taxon>Clostridia</taxon>
        <taxon>Lachnospirales</taxon>
        <taxon>Lachnospiraceae</taxon>
        <taxon>Oribacterium</taxon>
    </lineage>
</organism>
<evidence type="ECO:0000256" key="1">
    <source>
        <dbReference type="ARBA" id="ARBA00000085"/>
    </source>
</evidence>
<accession>A0A930DJE6</accession>
<dbReference type="InterPro" id="IPR003661">
    <property type="entry name" value="HisK_dim/P_dom"/>
</dbReference>
<dbReference type="GO" id="GO:0005886">
    <property type="term" value="C:plasma membrane"/>
    <property type="evidence" value="ECO:0007669"/>
    <property type="project" value="TreeGrafter"/>
</dbReference>
<feature type="domain" description="Histidine kinase" evidence="9">
    <location>
        <begin position="295"/>
        <end position="494"/>
    </location>
</feature>
<reference evidence="11" key="1">
    <citation type="submission" date="2020-04" db="EMBL/GenBank/DDBJ databases">
        <title>Deep metagenomics examines the oral microbiome during advanced dental caries in children, revealing novel taxa and co-occurrences with host molecules.</title>
        <authorList>
            <person name="Baker J.L."/>
            <person name="Morton J.T."/>
            <person name="Dinis M."/>
            <person name="Alvarez R."/>
            <person name="Tran N.C."/>
            <person name="Knight R."/>
            <person name="Edlund A."/>
        </authorList>
    </citation>
    <scope>NUCLEOTIDE SEQUENCE</scope>
    <source>
        <strain evidence="11">JCVI_38_bin.19</strain>
    </source>
</reference>
<feature type="transmembrane region" description="Helical" evidence="8">
    <location>
        <begin position="189"/>
        <end position="211"/>
    </location>
</feature>
<dbReference type="InterPro" id="IPR036097">
    <property type="entry name" value="HisK_dim/P_sf"/>
</dbReference>
<dbReference type="Pfam" id="PF00672">
    <property type="entry name" value="HAMP"/>
    <property type="match status" value="1"/>
</dbReference>
<dbReference type="InterPro" id="IPR003660">
    <property type="entry name" value="HAMP_dom"/>
</dbReference>
<dbReference type="InterPro" id="IPR050351">
    <property type="entry name" value="BphY/WalK/GraS-like"/>
</dbReference>
<keyword evidence="8" id="KW-0812">Transmembrane</keyword>
<dbReference type="PANTHER" id="PTHR45453:SF3">
    <property type="entry name" value="HISTIDINE KINASE"/>
    <property type="match status" value="1"/>
</dbReference>
<evidence type="ECO:0000256" key="8">
    <source>
        <dbReference type="SAM" id="Phobius"/>
    </source>
</evidence>
<dbReference type="Gene3D" id="6.10.340.10">
    <property type="match status" value="1"/>
</dbReference>
<evidence type="ECO:0000259" key="9">
    <source>
        <dbReference type="PROSITE" id="PS50109"/>
    </source>
</evidence>
<comment type="subcellular location">
    <subcellularLocation>
        <location evidence="2">Membrane</location>
    </subcellularLocation>
</comment>
<keyword evidence="8" id="KW-0472">Membrane</keyword>
<dbReference type="EMBL" id="JABZRA010000005">
    <property type="protein sequence ID" value="MBF1271961.1"/>
    <property type="molecule type" value="Genomic_DNA"/>
</dbReference>
<evidence type="ECO:0000256" key="2">
    <source>
        <dbReference type="ARBA" id="ARBA00004370"/>
    </source>
</evidence>
<evidence type="ECO:0000259" key="10">
    <source>
        <dbReference type="PROSITE" id="PS50885"/>
    </source>
</evidence>
<dbReference type="EC" id="2.7.13.3" evidence="3"/>
<gene>
    <name evidence="11" type="ORF">HXM90_00855</name>
</gene>
<sequence length="535" mass="60917">MAVKCRKRNSLQRRFTLLFAFVFSLLLILLLVGNSFFLESLYENRKVHVLEKAYVELDRILQQGEGFSKDFPTEAESQEGKETAASKYVRFLTEKENISIIVMDDSSDGVYTSSANPQSLIRRLYSYIFGKADGDTQKILNKGDNFSIVKTKGENKETGYLEAWGYFSNNSTSFMMSMPLASLREAVSFFNYLLLFLGGSILFFGTLAVYFTGRRVTRPLKELAKLSQKMSQLDFTARFQGSNLEEIEVLGESMNSLSQRLEDTIGDLKKANNELQSDIENKNLIDQKRQEFVANVSHELKTPIALIMGYAEGLGEGLCEDEESRAYYSSVIVDEAKRMNHMVKELMSLSAMEQGKDLPDFSLLDMAKLTKGVLSTMEILLKQEGISVEVDIPEGLFLWGDEFKVEEVLMNYLQNAIHHVGEPKQISIYTENRGPKTVEIHVRNTGNPIPEEDLPRVFEKFYKVDKAHSRSYGGSGLGLSIVKAIMDSHHQECGCKNTLTGVDFGLLWKRERWEKLNFFEILIQNCISMLYCRRF</sequence>
<evidence type="ECO:0000256" key="3">
    <source>
        <dbReference type="ARBA" id="ARBA00012438"/>
    </source>
</evidence>
<dbReference type="GO" id="GO:0004721">
    <property type="term" value="F:phosphoprotein phosphatase activity"/>
    <property type="evidence" value="ECO:0007669"/>
    <property type="project" value="TreeGrafter"/>
</dbReference>
<dbReference type="SMART" id="SM00387">
    <property type="entry name" value="HATPase_c"/>
    <property type="match status" value="1"/>
</dbReference>
<dbReference type="Proteomes" id="UP000775770">
    <property type="component" value="Unassembled WGS sequence"/>
</dbReference>
<comment type="caution">
    <text evidence="11">The sequence shown here is derived from an EMBL/GenBank/DDBJ whole genome shotgun (WGS) entry which is preliminary data.</text>
</comment>
<dbReference type="SMART" id="SM00304">
    <property type="entry name" value="HAMP"/>
    <property type="match status" value="1"/>
</dbReference>
<dbReference type="SUPFAM" id="SSF158472">
    <property type="entry name" value="HAMP domain-like"/>
    <property type="match status" value="1"/>
</dbReference>
<comment type="catalytic activity">
    <reaction evidence="1">
        <text>ATP + protein L-histidine = ADP + protein N-phospho-L-histidine.</text>
        <dbReference type="EC" id="2.7.13.3"/>
    </reaction>
</comment>
<keyword evidence="8" id="KW-1133">Transmembrane helix</keyword>
<feature type="domain" description="HAMP" evidence="10">
    <location>
        <begin position="214"/>
        <end position="266"/>
    </location>
</feature>
<dbReference type="Pfam" id="PF00512">
    <property type="entry name" value="HisKA"/>
    <property type="match status" value="1"/>
</dbReference>